<proteinExistence type="predicted"/>
<sequence>MLIRHTSGHAVVVSASVLAAIGTDALVAAGANVGRDVAGRPTGLLLESALRLAVNLRVP</sequence>
<evidence type="ECO:0000313" key="2">
    <source>
        <dbReference type="Proteomes" id="UP000614410"/>
    </source>
</evidence>
<dbReference type="Proteomes" id="UP000614410">
    <property type="component" value="Unassembled WGS sequence"/>
</dbReference>
<accession>A0A934N8T7</accession>
<dbReference type="AlphaFoldDB" id="A0A934N8T7"/>
<gene>
    <name evidence="1" type="ORF">JF887_02340</name>
</gene>
<comment type="caution">
    <text evidence="1">The sequence shown here is derived from an EMBL/GenBank/DDBJ whole genome shotgun (WGS) entry which is preliminary data.</text>
</comment>
<organism evidence="1 2">
    <name type="scientific">Candidatus Amunia macphersoniae</name>
    <dbReference type="NCBI Taxonomy" id="3127014"/>
    <lineage>
        <taxon>Bacteria</taxon>
        <taxon>Bacillati</taxon>
        <taxon>Candidatus Dormiibacterota</taxon>
        <taxon>Candidatus Dormibacteria</taxon>
        <taxon>Candidatus Aeolococcales</taxon>
        <taxon>Candidatus Aeolococcaceae</taxon>
        <taxon>Candidatus Amunia</taxon>
    </lineage>
</organism>
<evidence type="ECO:0000313" key="1">
    <source>
        <dbReference type="EMBL" id="MBJ7608257.1"/>
    </source>
</evidence>
<reference evidence="1 2" key="1">
    <citation type="submission" date="2020-10" db="EMBL/GenBank/DDBJ databases">
        <title>Ca. Dormibacterota MAGs.</title>
        <authorList>
            <person name="Montgomery K."/>
        </authorList>
    </citation>
    <scope>NUCLEOTIDE SEQUENCE [LARGE SCALE GENOMIC DNA]</scope>
    <source>
        <strain evidence="1">Mitchell_Peninsula_5</strain>
    </source>
</reference>
<name>A0A934N8T7_9BACT</name>
<protein>
    <submittedName>
        <fullName evidence="1">Uncharacterized protein</fullName>
    </submittedName>
</protein>
<dbReference type="EMBL" id="JAEKNN010000009">
    <property type="protein sequence ID" value="MBJ7608257.1"/>
    <property type="molecule type" value="Genomic_DNA"/>
</dbReference>